<feature type="chain" id="PRO_5001815096" description="Beta-xylanase" evidence="9">
    <location>
        <begin position="22"/>
        <end position="396"/>
    </location>
</feature>
<dbReference type="GO" id="GO:0005576">
    <property type="term" value="C:extracellular region"/>
    <property type="evidence" value="ECO:0007669"/>
    <property type="project" value="InterPro"/>
</dbReference>
<dbReference type="Proteomes" id="UP000029964">
    <property type="component" value="Unassembled WGS sequence"/>
</dbReference>
<dbReference type="PROSITE" id="PS51760">
    <property type="entry name" value="GH10_2"/>
    <property type="match status" value="1"/>
</dbReference>
<dbReference type="SMART" id="SM00236">
    <property type="entry name" value="fCBD"/>
    <property type="match status" value="1"/>
</dbReference>
<dbReference type="OrthoDB" id="3055998at2759"/>
<dbReference type="InterPro" id="IPR001000">
    <property type="entry name" value="GH10_dom"/>
</dbReference>
<dbReference type="PANTHER" id="PTHR31490">
    <property type="entry name" value="GLYCOSYL HYDROLASE"/>
    <property type="match status" value="1"/>
</dbReference>
<dbReference type="AlphaFoldDB" id="A0A086SY89"/>
<evidence type="ECO:0000256" key="9">
    <source>
        <dbReference type="SAM" id="SignalP"/>
    </source>
</evidence>
<gene>
    <name evidence="12" type="ORF">ACRE_072080</name>
</gene>
<dbReference type="PDBsum" id="5MRJ"/>
<dbReference type="InterPro" id="IPR000254">
    <property type="entry name" value="CBD"/>
</dbReference>
<dbReference type="InterPro" id="IPR044846">
    <property type="entry name" value="GH10"/>
</dbReference>
<reference evidence="13" key="1">
    <citation type="journal article" date="2014" name="Genome Announc.">
        <title>Genome sequence and annotation of Acremonium chrysogenum, producer of the beta-lactam antibiotic cephalosporin C.</title>
        <authorList>
            <person name="Terfehr D."/>
            <person name="Dahlmann T.A."/>
            <person name="Specht T."/>
            <person name="Zadra I."/>
            <person name="Kuernsteiner H."/>
            <person name="Kueck U."/>
        </authorList>
    </citation>
    <scope>NUCLEOTIDE SEQUENCE [LARGE SCALE GENOMIC DNA]</scope>
    <source>
        <strain evidence="13">ATCC 11550 / CBS 779.69 / DSM 880 / IAM 14645 / JCM 23072 / IMI 49137</strain>
    </source>
</reference>
<comment type="similarity">
    <text evidence="1 7">Belongs to the glycosyl hydrolase 10 (cellulase F) family.</text>
</comment>
<proteinExistence type="evidence at protein level"/>
<evidence type="ECO:0000259" key="11">
    <source>
        <dbReference type="PROSITE" id="PS51760"/>
    </source>
</evidence>
<evidence type="ECO:0000256" key="5">
    <source>
        <dbReference type="ARBA" id="ARBA00023295"/>
    </source>
</evidence>
<name>A0A086SY89_HAPC1</name>
<feature type="signal peptide" evidence="9">
    <location>
        <begin position="1"/>
        <end position="21"/>
    </location>
</feature>
<dbReference type="EMBL" id="JPKY01000105">
    <property type="protein sequence ID" value="KFH42071.1"/>
    <property type="molecule type" value="Genomic_DNA"/>
</dbReference>
<evidence type="ECO:0000256" key="6">
    <source>
        <dbReference type="ARBA" id="ARBA00023326"/>
    </source>
</evidence>
<dbReference type="STRING" id="857340.A0A086SY89"/>
<feature type="domain" description="CBM1" evidence="10">
    <location>
        <begin position="21"/>
        <end position="67"/>
    </location>
</feature>
<accession>A0A086SY89</accession>
<reference evidence="14" key="2">
    <citation type="submission" date="2016-12" db="PDB data bank">
        <title>Crystal structure of Endo-1,4-beta-xylanase-like protein from Acremonium chrysogenum.</title>
        <authorList>
            <person name="Gabdulkhakov A."/>
            <person name="Tishchenko S."/>
            <person name="Lisov A."/>
            <person name="Leontievsky A."/>
        </authorList>
    </citation>
    <scope>X-RAY CRYSTALLOGRAPHY (2.70 ANGSTROMS)</scope>
    <scope>DISULFIDE BONDS</scope>
</reference>
<dbReference type="InterPro" id="IPR017853">
    <property type="entry name" value="GH"/>
</dbReference>
<dbReference type="SUPFAM" id="SSF57180">
    <property type="entry name" value="Cellulose-binding domain"/>
    <property type="match status" value="1"/>
</dbReference>
<keyword evidence="13" id="KW-1185">Reference proteome</keyword>
<evidence type="ECO:0007829" key="14">
    <source>
        <dbReference type="PDB" id="5MRJ"/>
    </source>
</evidence>
<dbReference type="PDB" id="5MRJ">
    <property type="method" value="X-ray"/>
    <property type="resolution" value="2.70 A"/>
    <property type="chains" value="A/B=1-396"/>
</dbReference>
<keyword evidence="12" id="KW-0858">Xylan degradation</keyword>
<sequence length="396" mass="43126">MHTRALALALALAAAPAAVFAQSPIWGQCGGNGWPGPYTCVSGTVCKVVKSNPWLTTPPSDWYHQCVPGTGDPDPDPEDPEDPTDPEDPGTGNGELHDKFVAKGKLFFGTEIDHYHLNNQPLTNIVKSSFGQVTHENSMKWDAIEPSRGRFSWGNADAVVDFAVANGKMIRGHTLVWHSQLPDWVKQINDRNTLTQVIEDHVTAMVTRYKGKIVHWDVVNEIFSEDGNLRDSVFSRVLGEDFVGIAFRAARAADPNAKLYINDYNLDNANYAKVTRGMVEKVNRWVSQGVPIDGIGSQCHLAAPGGWNPASQVPGALRALAGANVKEIAVTELDIAGAAANDYLTVMNACLQIEKCVGITVWGVSDKDSWRQGDNPLLFDNNYQPKAAYHALVNAL</sequence>
<dbReference type="SUPFAM" id="SSF51445">
    <property type="entry name" value="(Trans)glycosidases"/>
    <property type="match status" value="1"/>
</dbReference>
<evidence type="ECO:0000256" key="1">
    <source>
        <dbReference type="ARBA" id="ARBA00007495"/>
    </source>
</evidence>
<dbReference type="GO" id="GO:0031176">
    <property type="term" value="F:endo-1,4-beta-xylanase activity"/>
    <property type="evidence" value="ECO:0007669"/>
    <property type="project" value="UniProtKB-EC"/>
</dbReference>
<evidence type="ECO:0000259" key="10">
    <source>
        <dbReference type="PROSITE" id="PS51164"/>
    </source>
</evidence>
<dbReference type="PANTHER" id="PTHR31490:SF76">
    <property type="entry name" value="ENDO-1,4-BETA-XYLANASE C"/>
    <property type="match status" value="1"/>
</dbReference>
<evidence type="ECO:0000256" key="7">
    <source>
        <dbReference type="RuleBase" id="RU361174"/>
    </source>
</evidence>
<evidence type="ECO:0000256" key="4">
    <source>
        <dbReference type="ARBA" id="ARBA00023277"/>
    </source>
</evidence>
<evidence type="ECO:0000256" key="8">
    <source>
        <dbReference type="SAM" id="MobiDB-lite"/>
    </source>
</evidence>
<evidence type="ECO:0000313" key="12">
    <source>
        <dbReference type="EMBL" id="KFH42071.1"/>
    </source>
</evidence>
<organism evidence="12 13">
    <name type="scientific">Hapsidospora chrysogenum (strain ATCC 11550 / CBS 779.69 / DSM 880 / IAM 14645 / JCM 23072 / IMI 49137)</name>
    <name type="common">Acremonium chrysogenum</name>
    <dbReference type="NCBI Taxonomy" id="857340"/>
    <lineage>
        <taxon>Eukaryota</taxon>
        <taxon>Fungi</taxon>
        <taxon>Dikarya</taxon>
        <taxon>Ascomycota</taxon>
        <taxon>Pezizomycotina</taxon>
        <taxon>Sordariomycetes</taxon>
        <taxon>Hypocreomycetidae</taxon>
        <taxon>Hypocreales</taxon>
        <taxon>Bionectriaceae</taxon>
        <taxon>Hapsidospora</taxon>
    </lineage>
</organism>
<dbReference type="SMART" id="SM00633">
    <property type="entry name" value="Glyco_10"/>
    <property type="match status" value="1"/>
</dbReference>
<evidence type="ECO:0000256" key="2">
    <source>
        <dbReference type="ARBA" id="ARBA00022729"/>
    </source>
</evidence>
<dbReference type="PROSITE" id="PS51164">
    <property type="entry name" value="CBM1_2"/>
    <property type="match status" value="1"/>
</dbReference>
<keyword evidence="6 7" id="KW-0624">Polysaccharide degradation</keyword>
<keyword evidence="2 9" id="KW-0732">Signal</keyword>
<feature type="compositionally biased region" description="Acidic residues" evidence="8">
    <location>
        <begin position="73"/>
        <end position="88"/>
    </location>
</feature>
<evidence type="ECO:0000313" key="13">
    <source>
        <dbReference type="Proteomes" id="UP000029964"/>
    </source>
</evidence>
<feature type="disulfide bond" evidence="14">
    <location>
        <begin position="350"/>
        <end position="356"/>
    </location>
</feature>
<dbReference type="Pfam" id="PF00331">
    <property type="entry name" value="Glyco_hydro_10"/>
    <property type="match status" value="1"/>
</dbReference>
<dbReference type="Gene3D" id="3.20.20.80">
    <property type="entry name" value="Glycosidases"/>
    <property type="match status" value="1"/>
</dbReference>
<keyword evidence="3 7" id="KW-0378">Hydrolase</keyword>
<dbReference type="InterPro" id="IPR035971">
    <property type="entry name" value="CBD_sf"/>
</dbReference>
<dbReference type="EC" id="3.2.1.8" evidence="7"/>
<dbReference type="PRINTS" id="PR00134">
    <property type="entry name" value="GLHYDRLASE10"/>
</dbReference>
<keyword evidence="4 7" id="KW-0119">Carbohydrate metabolism</keyword>
<dbReference type="GO" id="GO:0045493">
    <property type="term" value="P:xylan catabolic process"/>
    <property type="evidence" value="ECO:0007669"/>
    <property type="project" value="UniProtKB-KW"/>
</dbReference>
<feature type="region of interest" description="Disordered" evidence="8">
    <location>
        <begin position="66"/>
        <end position="96"/>
    </location>
</feature>
<dbReference type="SMR" id="A0A086SY89"/>
<dbReference type="GO" id="GO:0030248">
    <property type="term" value="F:cellulose binding"/>
    <property type="evidence" value="ECO:0007669"/>
    <property type="project" value="InterPro"/>
</dbReference>
<dbReference type="HOGENOM" id="CLU_020161_2_1_1"/>
<keyword evidence="5 7" id="KW-0326">Glycosidase</keyword>
<comment type="catalytic activity">
    <reaction evidence="7">
        <text>Endohydrolysis of (1-&gt;4)-beta-D-xylosidic linkages in xylans.</text>
        <dbReference type="EC" id="3.2.1.8"/>
    </reaction>
</comment>
<protein>
    <recommendedName>
        <fullName evidence="7">Beta-xylanase</fullName>
        <ecNumber evidence="7">3.2.1.8</ecNumber>
    </recommendedName>
</protein>
<keyword evidence="14" id="KW-0002">3D-structure</keyword>
<dbReference type="Pfam" id="PF00734">
    <property type="entry name" value="CBM_1"/>
    <property type="match status" value="1"/>
</dbReference>
<comment type="caution">
    <text evidence="12">The sequence shown here is derived from an EMBL/GenBank/DDBJ whole genome shotgun (WGS) entry which is preliminary data.</text>
</comment>
<evidence type="ECO:0000256" key="3">
    <source>
        <dbReference type="ARBA" id="ARBA00022801"/>
    </source>
</evidence>
<feature type="domain" description="GH10" evidence="11">
    <location>
        <begin position="90"/>
        <end position="395"/>
    </location>
</feature>